<name>A0A4Q4Z258_9ACTN</name>
<sequence length="101" mass="11042">MGIEVVIENLESGATSLRKVVAPLADYDFKATNATGESFGHVELAAWFEAATDHCDSEGTTMHDMGDGLADKLQAAARLYRTTDQELADRQLIELSWEVPQ</sequence>
<dbReference type="Pfam" id="PF10824">
    <property type="entry name" value="T7SS_ESX_EspC"/>
    <property type="match status" value="1"/>
</dbReference>
<evidence type="ECO:0008006" key="3">
    <source>
        <dbReference type="Google" id="ProtNLM"/>
    </source>
</evidence>
<keyword evidence="2" id="KW-1185">Reference proteome</keyword>
<evidence type="ECO:0000313" key="1">
    <source>
        <dbReference type="EMBL" id="RYP81398.1"/>
    </source>
</evidence>
<organism evidence="1 2">
    <name type="scientific">Nocardioides guangzhouensis</name>
    <dbReference type="NCBI Taxonomy" id="2497878"/>
    <lineage>
        <taxon>Bacteria</taxon>
        <taxon>Bacillati</taxon>
        <taxon>Actinomycetota</taxon>
        <taxon>Actinomycetes</taxon>
        <taxon>Propionibacteriales</taxon>
        <taxon>Nocardioidaceae</taxon>
        <taxon>Nocardioides</taxon>
    </lineage>
</organism>
<dbReference type="InterPro" id="IPR022536">
    <property type="entry name" value="EspC"/>
</dbReference>
<accession>A0A4Q4Z258</accession>
<reference evidence="1 2" key="1">
    <citation type="submission" date="2019-01" db="EMBL/GenBank/DDBJ databases">
        <title>Nocardioides guangzhouensis sp. nov., an actinobacterium isolated from soil.</title>
        <authorList>
            <person name="Fu Y."/>
            <person name="Cai Y."/>
            <person name="Lin Z."/>
            <person name="Chen P."/>
        </authorList>
    </citation>
    <scope>NUCLEOTIDE SEQUENCE [LARGE SCALE GENOMIC DNA]</scope>
    <source>
        <strain evidence="1 2">130</strain>
    </source>
</reference>
<dbReference type="AlphaFoldDB" id="A0A4Q4Z258"/>
<gene>
    <name evidence="1" type="ORF">EKO23_23630</name>
</gene>
<proteinExistence type="predicted"/>
<dbReference type="EMBL" id="SDKM01000068">
    <property type="protein sequence ID" value="RYP81398.1"/>
    <property type="molecule type" value="Genomic_DNA"/>
</dbReference>
<dbReference type="Proteomes" id="UP000295198">
    <property type="component" value="Unassembled WGS sequence"/>
</dbReference>
<comment type="caution">
    <text evidence="1">The sequence shown here is derived from an EMBL/GenBank/DDBJ whole genome shotgun (WGS) entry which is preliminary data.</text>
</comment>
<evidence type="ECO:0000313" key="2">
    <source>
        <dbReference type="Proteomes" id="UP000295198"/>
    </source>
</evidence>
<dbReference type="GO" id="GO:0009306">
    <property type="term" value="P:protein secretion"/>
    <property type="evidence" value="ECO:0007669"/>
    <property type="project" value="InterPro"/>
</dbReference>
<dbReference type="RefSeq" id="WP_134720945.1">
    <property type="nucleotide sequence ID" value="NZ_SDKM01000068.1"/>
</dbReference>
<dbReference type="OrthoDB" id="3790817at2"/>
<protein>
    <recommendedName>
        <fullName evidence="3">ESX-1 secretion-associated protein</fullName>
    </recommendedName>
</protein>